<keyword evidence="3" id="KW-1185">Reference proteome</keyword>
<reference evidence="3" key="1">
    <citation type="submission" date="2016-10" db="EMBL/GenBank/DDBJ databases">
        <authorList>
            <person name="Varghese N."/>
            <person name="Submissions S."/>
        </authorList>
    </citation>
    <scope>NUCLEOTIDE SEQUENCE [LARGE SCALE GENOMIC DNA]</scope>
    <source>
        <strain evidence="3">ATCC 25963</strain>
    </source>
</reference>
<keyword evidence="1" id="KW-0472">Membrane</keyword>
<gene>
    <name evidence="2" type="ORF">SAMN02745121_05879</name>
</gene>
<name>A0A1I2E2Z3_9BACT</name>
<dbReference type="Proteomes" id="UP000199400">
    <property type="component" value="Unassembled WGS sequence"/>
</dbReference>
<accession>A0A1I2E2Z3</accession>
<feature type="transmembrane region" description="Helical" evidence="1">
    <location>
        <begin position="6"/>
        <end position="25"/>
    </location>
</feature>
<organism evidence="2 3">
    <name type="scientific">Nannocystis exedens</name>
    <dbReference type="NCBI Taxonomy" id="54"/>
    <lineage>
        <taxon>Bacteria</taxon>
        <taxon>Pseudomonadati</taxon>
        <taxon>Myxococcota</taxon>
        <taxon>Polyangia</taxon>
        <taxon>Nannocystales</taxon>
        <taxon>Nannocystaceae</taxon>
        <taxon>Nannocystis</taxon>
    </lineage>
</organism>
<keyword evidence="1" id="KW-1133">Transmembrane helix</keyword>
<dbReference type="EMBL" id="FOMX01000021">
    <property type="protein sequence ID" value="SFE86938.1"/>
    <property type="molecule type" value="Genomic_DNA"/>
</dbReference>
<dbReference type="RefSeq" id="WP_096327484.1">
    <property type="nucleotide sequence ID" value="NZ_FOMX01000021.1"/>
</dbReference>
<protein>
    <submittedName>
        <fullName evidence="2">Uncharacterized protein</fullName>
    </submittedName>
</protein>
<proteinExistence type="predicted"/>
<keyword evidence="1" id="KW-0812">Transmembrane</keyword>
<dbReference type="OrthoDB" id="5525765at2"/>
<evidence type="ECO:0000256" key="1">
    <source>
        <dbReference type="SAM" id="Phobius"/>
    </source>
</evidence>
<evidence type="ECO:0000313" key="2">
    <source>
        <dbReference type="EMBL" id="SFE86938.1"/>
    </source>
</evidence>
<sequence length="248" mass="27416">MSIQNYIGRVLGVAMAPLAFVASAVRRDRIFHPDGVLYRAEVQPDAHHAALKPLAKRLGGTALVRLSGALWRWPQGRRRPDLLGVSLRVRGNDETTLHLLPGDQDLSFVTATTVLRMPVSTFATDTGDFLDNTYHSILPYRLDDLGRVYLRLVPLQPSPAGADRNQRLELAVSKKKATLRLELQAEALGDGWHSLATIDLRERLQVDEDAFELHPGTSAMGLIPDGVMQSARPEIYAASEAGRRLTER</sequence>
<dbReference type="AlphaFoldDB" id="A0A1I2E2Z3"/>
<evidence type="ECO:0000313" key="3">
    <source>
        <dbReference type="Proteomes" id="UP000199400"/>
    </source>
</evidence>